<evidence type="ECO:0000313" key="1">
    <source>
        <dbReference type="EMBL" id="GEL94280.1"/>
    </source>
</evidence>
<sequence>MRGRWHRQLPLDQRAAVGLALNDWNRERIWPKAYVREEEGLLALYSEVSADFEPGATEDQLAQVLACGLGTGVQLFAALESTLPTAPPAPDIPDN</sequence>
<accession>A0A511J8F7</accession>
<gene>
    <name evidence="1" type="ORF">CCO02nite_09380</name>
</gene>
<comment type="caution">
    <text evidence="1">The sequence shown here is derived from an EMBL/GenBank/DDBJ whole genome shotgun (WGS) entry which is preliminary data.</text>
</comment>
<name>A0A511J8F7_9CELL</name>
<evidence type="ECO:0000313" key="2">
    <source>
        <dbReference type="Proteomes" id="UP000321720"/>
    </source>
</evidence>
<dbReference type="AlphaFoldDB" id="A0A511J8F7"/>
<dbReference type="Proteomes" id="UP000321720">
    <property type="component" value="Unassembled WGS sequence"/>
</dbReference>
<proteinExistence type="predicted"/>
<dbReference type="Pfam" id="PF10722">
    <property type="entry name" value="YbjN"/>
    <property type="match status" value="1"/>
</dbReference>
<dbReference type="InterPro" id="IPR019660">
    <property type="entry name" value="Put_sensory_transdc_reg_YbjN"/>
</dbReference>
<evidence type="ECO:0008006" key="3">
    <source>
        <dbReference type="Google" id="ProtNLM"/>
    </source>
</evidence>
<keyword evidence="2" id="KW-1185">Reference proteome</keyword>
<dbReference type="EMBL" id="BJWG01000003">
    <property type="protein sequence ID" value="GEL94280.1"/>
    <property type="molecule type" value="Genomic_DNA"/>
</dbReference>
<reference evidence="1 2" key="1">
    <citation type="submission" date="2019-07" db="EMBL/GenBank/DDBJ databases">
        <title>Whole genome shotgun sequence of Cellulomonas composti NBRC 100758.</title>
        <authorList>
            <person name="Hosoyama A."/>
            <person name="Uohara A."/>
            <person name="Ohji S."/>
            <person name="Ichikawa N."/>
        </authorList>
    </citation>
    <scope>NUCLEOTIDE SEQUENCE [LARGE SCALE GENOMIC DNA]</scope>
    <source>
        <strain evidence="1 2">NBRC 100758</strain>
    </source>
</reference>
<organism evidence="1 2">
    <name type="scientific">Cellulomonas composti</name>
    <dbReference type="NCBI Taxonomy" id="266130"/>
    <lineage>
        <taxon>Bacteria</taxon>
        <taxon>Bacillati</taxon>
        <taxon>Actinomycetota</taxon>
        <taxon>Actinomycetes</taxon>
        <taxon>Micrococcales</taxon>
        <taxon>Cellulomonadaceae</taxon>
        <taxon>Cellulomonas</taxon>
    </lineage>
</organism>
<protein>
    <recommendedName>
        <fullName evidence="3">YbjN domain-containing protein</fullName>
    </recommendedName>
</protein>